<accession>A0A8R7JZC4</accession>
<evidence type="ECO:0000313" key="3">
    <source>
        <dbReference type="Proteomes" id="UP000015106"/>
    </source>
</evidence>
<dbReference type="AlphaFoldDB" id="A0A8R7JZC4"/>
<sequence length="92" mass="10647">MGTRTWGTALSRRWQQGEPARHASAYRQTFKKTWLWAGLASGMFLVFFLFLFFSVFYLFATVLNSKLKSNQCQIFCELAGLTKHHINGCGYR</sequence>
<dbReference type="Gramene" id="TuG1812G0100001005.01.T01">
    <property type="protein sequence ID" value="TuG1812G0100001005.01.T01.cds243098"/>
    <property type="gene ID" value="TuG1812G0100001005.01"/>
</dbReference>
<dbReference type="EnsemblPlants" id="TuG1812G0100001005.01.T01">
    <property type="protein sequence ID" value="TuG1812G0100001005.01.T01.cds243098"/>
    <property type="gene ID" value="TuG1812G0100001005.01"/>
</dbReference>
<keyword evidence="3" id="KW-1185">Reference proteome</keyword>
<name>A0A8R7JZC4_TRIUA</name>
<organism evidence="2 3">
    <name type="scientific">Triticum urartu</name>
    <name type="common">Red wild einkorn</name>
    <name type="synonym">Crithodium urartu</name>
    <dbReference type="NCBI Taxonomy" id="4572"/>
    <lineage>
        <taxon>Eukaryota</taxon>
        <taxon>Viridiplantae</taxon>
        <taxon>Streptophyta</taxon>
        <taxon>Embryophyta</taxon>
        <taxon>Tracheophyta</taxon>
        <taxon>Spermatophyta</taxon>
        <taxon>Magnoliopsida</taxon>
        <taxon>Liliopsida</taxon>
        <taxon>Poales</taxon>
        <taxon>Poaceae</taxon>
        <taxon>BOP clade</taxon>
        <taxon>Pooideae</taxon>
        <taxon>Triticodae</taxon>
        <taxon>Triticeae</taxon>
        <taxon>Triticinae</taxon>
        <taxon>Triticum</taxon>
    </lineage>
</organism>
<reference evidence="2" key="3">
    <citation type="submission" date="2022-06" db="UniProtKB">
        <authorList>
            <consortium name="EnsemblPlants"/>
        </authorList>
    </citation>
    <scope>IDENTIFICATION</scope>
</reference>
<reference evidence="2" key="2">
    <citation type="submission" date="2018-03" db="EMBL/GenBank/DDBJ databases">
        <title>The Triticum urartu genome reveals the dynamic nature of wheat genome evolution.</title>
        <authorList>
            <person name="Ling H."/>
            <person name="Ma B."/>
            <person name="Shi X."/>
            <person name="Liu H."/>
            <person name="Dong L."/>
            <person name="Sun H."/>
            <person name="Cao Y."/>
            <person name="Gao Q."/>
            <person name="Zheng S."/>
            <person name="Li Y."/>
            <person name="Yu Y."/>
            <person name="Du H."/>
            <person name="Qi M."/>
            <person name="Li Y."/>
            <person name="Yu H."/>
            <person name="Cui Y."/>
            <person name="Wang N."/>
            <person name="Chen C."/>
            <person name="Wu H."/>
            <person name="Zhao Y."/>
            <person name="Zhang J."/>
            <person name="Li Y."/>
            <person name="Zhou W."/>
            <person name="Zhang B."/>
            <person name="Hu W."/>
            <person name="Eijk M."/>
            <person name="Tang J."/>
            <person name="Witsenboer H."/>
            <person name="Zhao S."/>
            <person name="Li Z."/>
            <person name="Zhang A."/>
            <person name="Wang D."/>
            <person name="Liang C."/>
        </authorList>
    </citation>
    <scope>NUCLEOTIDE SEQUENCE [LARGE SCALE GENOMIC DNA]</scope>
    <source>
        <strain evidence="2">cv. G1812</strain>
    </source>
</reference>
<reference evidence="3" key="1">
    <citation type="journal article" date="2013" name="Nature">
        <title>Draft genome of the wheat A-genome progenitor Triticum urartu.</title>
        <authorList>
            <person name="Ling H.Q."/>
            <person name="Zhao S."/>
            <person name="Liu D."/>
            <person name="Wang J."/>
            <person name="Sun H."/>
            <person name="Zhang C."/>
            <person name="Fan H."/>
            <person name="Li D."/>
            <person name="Dong L."/>
            <person name="Tao Y."/>
            <person name="Gao C."/>
            <person name="Wu H."/>
            <person name="Li Y."/>
            <person name="Cui Y."/>
            <person name="Guo X."/>
            <person name="Zheng S."/>
            <person name="Wang B."/>
            <person name="Yu K."/>
            <person name="Liang Q."/>
            <person name="Yang W."/>
            <person name="Lou X."/>
            <person name="Chen J."/>
            <person name="Feng M."/>
            <person name="Jian J."/>
            <person name="Zhang X."/>
            <person name="Luo G."/>
            <person name="Jiang Y."/>
            <person name="Liu J."/>
            <person name="Wang Z."/>
            <person name="Sha Y."/>
            <person name="Zhang B."/>
            <person name="Wu H."/>
            <person name="Tang D."/>
            <person name="Shen Q."/>
            <person name="Xue P."/>
            <person name="Zou S."/>
            <person name="Wang X."/>
            <person name="Liu X."/>
            <person name="Wang F."/>
            <person name="Yang Y."/>
            <person name="An X."/>
            <person name="Dong Z."/>
            <person name="Zhang K."/>
            <person name="Zhang X."/>
            <person name="Luo M.C."/>
            <person name="Dvorak J."/>
            <person name="Tong Y."/>
            <person name="Wang J."/>
            <person name="Yang H."/>
            <person name="Li Z."/>
            <person name="Wang D."/>
            <person name="Zhang A."/>
            <person name="Wang J."/>
        </authorList>
    </citation>
    <scope>NUCLEOTIDE SEQUENCE</scope>
    <source>
        <strain evidence="3">cv. G1812</strain>
    </source>
</reference>
<evidence type="ECO:0000313" key="2">
    <source>
        <dbReference type="EnsemblPlants" id="TuG1812G0100001005.01.T01.cds243098"/>
    </source>
</evidence>
<feature type="transmembrane region" description="Helical" evidence="1">
    <location>
        <begin position="34"/>
        <end position="59"/>
    </location>
</feature>
<keyword evidence="1" id="KW-1133">Transmembrane helix</keyword>
<dbReference type="Proteomes" id="UP000015106">
    <property type="component" value="Chromosome 1"/>
</dbReference>
<protein>
    <submittedName>
        <fullName evidence="2">Uncharacterized protein</fullName>
    </submittedName>
</protein>
<keyword evidence="1" id="KW-0472">Membrane</keyword>
<evidence type="ECO:0000256" key="1">
    <source>
        <dbReference type="SAM" id="Phobius"/>
    </source>
</evidence>
<proteinExistence type="predicted"/>
<keyword evidence="1" id="KW-0812">Transmembrane</keyword>